<accession>A0A9N9QKH3</accession>
<dbReference type="Gene3D" id="3.90.320.10">
    <property type="match status" value="1"/>
</dbReference>
<sequence length="1018" mass="119077">MKQSLLIKKPHGLKKEYLLELNKNLATNAKNLQNVKSDVTMRKMRSEVLSSMDRHKNDILDLILMQKEHPEYIKEVSVPFNIKVYSIEQLQVLKKESKNLSLPIVHFDATGTVVRKPDPSFKRIYFYSAVIQAPKANRIFPIFSMVSSIHDSNTIFKLFNDFRFFCEHHNFWPAFSKIVTDFSFANLHAMCKSLNRCSLSEYLNKCYELLTDSNKSYLDLIQVHLCCAHFMKMVSNDVDKISTNFEQTFYFKDLIAIAIQTYNLQDFDEYVRNLAIVMNSKFLNDYVASAMDQLSTTNSLKKRSSLQDLISNDLGIPAELEDNLEEGLHKSSPFFKRYFSILINIRENCSDSGPTNIFYNPHMYNHILNKYVPLSPLWTGLLLDEDTRLSNAPAENYFCQVKLNILDSKKNLKCSRFLRLLRKDVLALKVESDLGIPKNRLTKLYAESEQGSQERWEKKRKKVDTHFEGRFLKTFNKPKTDDPCDDLTDHQNNNYYSNNTYDENNFVNECRSFLEKISLSKFQKLRLEEMTRSQGNSQLWKEERRIRVTSSFFGRICKAKNEDSYETIVKSILCPKELNVPAVKYGLLNEDVARKTYSHKFKVNVASAGLFIHSKYPFIAASPDGLVGDSKIIEIKCPYKIRDFDPNSCDLDFLDTTNENINKKHTYYYQIQGALEITDRPQCDLVIFSKKGLKLVEVERSNDFWQGVKDKLIEFYMNHLLPRIIFPNVNLNKQQKKWVTVKSLSFFNNGLVINTNYYKKLKNEREYPVTYLENIEGTIKQITIDDYLSLNDKQQLHSFIIDHCFFLFDKTKEYQIFSVEQSSIIFGDRSDILPSFYNNIKFTKDKVAMPFEKGNHYLLILIHFEKQEFILLDPVGHENVLAGKYFKKIKEVIFRPKNINLRWNLKTESHITQTDGYNCGVYIIYFFHQVVNNLNLMDPIPNLLAYRNNLKYLLLENSSSLKNLCFYCNSIVENACFKCNCCHRVTHFKCILSQKDIDNNIAMKDRTINNICDLCRLN</sequence>
<dbReference type="OrthoDB" id="6775154at2759"/>
<dbReference type="GO" id="GO:0006281">
    <property type="term" value="P:DNA repair"/>
    <property type="evidence" value="ECO:0007669"/>
    <property type="project" value="UniProtKB-ARBA"/>
</dbReference>
<dbReference type="InterPro" id="IPR011604">
    <property type="entry name" value="PDDEXK-like_dom_sf"/>
</dbReference>
<reference evidence="5" key="1">
    <citation type="submission" date="2022-01" db="EMBL/GenBank/DDBJ databases">
        <authorList>
            <person name="King R."/>
        </authorList>
    </citation>
    <scope>NUCLEOTIDE SEQUENCE</scope>
</reference>
<name>A0A9N9QKH3_9CUCU</name>
<keyword evidence="6" id="KW-1185">Reference proteome</keyword>
<dbReference type="PANTHER" id="PTHR46609:SF8">
    <property type="entry name" value="YQAJ VIRAL RECOMBINASE DOMAIN-CONTAINING PROTEIN"/>
    <property type="match status" value="1"/>
</dbReference>
<keyword evidence="2" id="KW-0645">Protease</keyword>
<dbReference type="InterPro" id="IPR003653">
    <property type="entry name" value="Peptidase_C48_C"/>
</dbReference>
<dbReference type="InterPro" id="IPR038765">
    <property type="entry name" value="Papain-like_cys_pep_sf"/>
</dbReference>
<dbReference type="CDD" id="cd22343">
    <property type="entry name" value="PDDEXK_lambda_exonuclease-like"/>
    <property type="match status" value="1"/>
</dbReference>
<dbReference type="AlphaFoldDB" id="A0A9N9QKH3"/>
<dbReference type="Gene3D" id="3.40.395.10">
    <property type="entry name" value="Adenoviral Proteinase, Chain A"/>
    <property type="match status" value="1"/>
</dbReference>
<dbReference type="InterPro" id="IPR051703">
    <property type="entry name" value="NF-kappa-B_Signaling_Reg"/>
</dbReference>
<dbReference type="PROSITE" id="PS50600">
    <property type="entry name" value="ULP_PROTEASE"/>
    <property type="match status" value="1"/>
</dbReference>
<keyword evidence="3" id="KW-0378">Hydrolase</keyword>
<evidence type="ECO:0000256" key="1">
    <source>
        <dbReference type="ARBA" id="ARBA00005234"/>
    </source>
</evidence>
<dbReference type="InterPro" id="IPR019080">
    <property type="entry name" value="YqaJ_viral_recombinase"/>
</dbReference>
<dbReference type="SUPFAM" id="SSF54001">
    <property type="entry name" value="Cysteine proteinases"/>
    <property type="match status" value="1"/>
</dbReference>
<dbReference type="GO" id="GO:0008234">
    <property type="term" value="F:cysteine-type peptidase activity"/>
    <property type="evidence" value="ECO:0007669"/>
    <property type="project" value="InterPro"/>
</dbReference>
<feature type="domain" description="Ubiquitin-like protease family profile" evidence="4">
    <location>
        <begin position="686"/>
        <end position="930"/>
    </location>
</feature>
<protein>
    <recommendedName>
        <fullName evidence="4">Ubiquitin-like protease family profile domain-containing protein</fullName>
    </recommendedName>
</protein>
<comment type="similarity">
    <text evidence="1">Belongs to the peptidase C48 family.</text>
</comment>
<dbReference type="SUPFAM" id="SSF52980">
    <property type="entry name" value="Restriction endonuclease-like"/>
    <property type="match status" value="1"/>
</dbReference>
<evidence type="ECO:0000256" key="2">
    <source>
        <dbReference type="ARBA" id="ARBA00022670"/>
    </source>
</evidence>
<proteinExistence type="inferred from homology"/>
<evidence type="ECO:0000313" key="5">
    <source>
        <dbReference type="EMBL" id="CAG9761319.1"/>
    </source>
</evidence>
<dbReference type="EMBL" id="OU892286">
    <property type="protein sequence ID" value="CAG9761319.1"/>
    <property type="molecule type" value="Genomic_DNA"/>
</dbReference>
<dbReference type="PANTHER" id="PTHR46609">
    <property type="entry name" value="EXONUCLEASE, PHAGE-TYPE/RECB, C-TERMINAL DOMAIN-CONTAINING PROTEIN"/>
    <property type="match status" value="1"/>
</dbReference>
<dbReference type="Proteomes" id="UP001152799">
    <property type="component" value="Chromosome 10"/>
</dbReference>
<dbReference type="InterPro" id="IPR011335">
    <property type="entry name" value="Restrct_endonuc-II-like"/>
</dbReference>
<dbReference type="Pfam" id="PF09588">
    <property type="entry name" value="YqaJ"/>
    <property type="match status" value="1"/>
</dbReference>
<gene>
    <name evidence="5" type="ORF">CEUTPL_LOCUS2024</name>
</gene>
<dbReference type="GO" id="GO:0006508">
    <property type="term" value="P:proteolysis"/>
    <property type="evidence" value="ECO:0007669"/>
    <property type="project" value="UniProtKB-KW"/>
</dbReference>
<evidence type="ECO:0000256" key="3">
    <source>
        <dbReference type="ARBA" id="ARBA00022801"/>
    </source>
</evidence>
<organism evidence="5 6">
    <name type="scientific">Ceutorhynchus assimilis</name>
    <name type="common">cabbage seed weevil</name>
    <dbReference type="NCBI Taxonomy" id="467358"/>
    <lineage>
        <taxon>Eukaryota</taxon>
        <taxon>Metazoa</taxon>
        <taxon>Ecdysozoa</taxon>
        <taxon>Arthropoda</taxon>
        <taxon>Hexapoda</taxon>
        <taxon>Insecta</taxon>
        <taxon>Pterygota</taxon>
        <taxon>Neoptera</taxon>
        <taxon>Endopterygota</taxon>
        <taxon>Coleoptera</taxon>
        <taxon>Polyphaga</taxon>
        <taxon>Cucujiformia</taxon>
        <taxon>Curculionidae</taxon>
        <taxon>Ceutorhynchinae</taxon>
        <taxon>Ceutorhynchus</taxon>
    </lineage>
</organism>
<evidence type="ECO:0000259" key="4">
    <source>
        <dbReference type="PROSITE" id="PS50600"/>
    </source>
</evidence>
<evidence type="ECO:0000313" key="6">
    <source>
        <dbReference type="Proteomes" id="UP001152799"/>
    </source>
</evidence>